<gene>
    <name evidence="1" type="ORF">Pyn_18901</name>
</gene>
<sequence length="104" mass="10987">MSSVEKSDANIINNVGSIDKASQPIKRREAATLVALIRNLRNLSAGGAGRVRSQPHVDARHVEAVATLRQLPDLVPGGELGEADGALGELGSAVRRVSELRERA</sequence>
<proteinExistence type="predicted"/>
<dbReference type="EMBL" id="PJQY01000407">
    <property type="protein sequence ID" value="PQQ11230.1"/>
    <property type="molecule type" value="Genomic_DNA"/>
</dbReference>
<accession>A0A314YXK2</accession>
<reference evidence="1 2" key="1">
    <citation type="submission" date="2018-02" db="EMBL/GenBank/DDBJ databases">
        <title>Draft genome of wild Prunus yedoensis var. nudiflora.</title>
        <authorList>
            <person name="Baek S."/>
            <person name="Kim J.-H."/>
            <person name="Choi K."/>
            <person name="Kim G.-B."/>
            <person name="Cho A."/>
            <person name="Jang H."/>
            <person name="Shin C.-H."/>
            <person name="Yu H.-J."/>
            <person name="Mun J.-H."/>
        </authorList>
    </citation>
    <scope>NUCLEOTIDE SEQUENCE [LARGE SCALE GENOMIC DNA]</scope>
    <source>
        <strain evidence="2">cv. Jeju island</strain>
        <tissue evidence="1">Leaf</tissue>
    </source>
</reference>
<evidence type="ECO:0000313" key="1">
    <source>
        <dbReference type="EMBL" id="PQQ11230.1"/>
    </source>
</evidence>
<organism evidence="1 2">
    <name type="scientific">Prunus yedoensis var. nudiflora</name>
    <dbReference type="NCBI Taxonomy" id="2094558"/>
    <lineage>
        <taxon>Eukaryota</taxon>
        <taxon>Viridiplantae</taxon>
        <taxon>Streptophyta</taxon>
        <taxon>Embryophyta</taxon>
        <taxon>Tracheophyta</taxon>
        <taxon>Spermatophyta</taxon>
        <taxon>Magnoliopsida</taxon>
        <taxon>eudicotyledons</taxon>
        <taxon>Gunneridae</taxon>
        <taxon>Pentapetalae</taxon>
        <taxon>rosids</taxon>
        <taxon>fabids</taxon>
        <taxon>Rosales</taxon>
        <taxon>Rosaceae</taxon>
        <taxon>Amygdaloideae</taxon>
        <taxon>Amygdaleae</taxon>
        <taxon>Prunus</taxon>
    </lineage>
</organism>
<evidence type="ECO:0000313" key="2">
    <source>
        <dbReference type="Proteomes" id="UP000250321"/>
    </source>
</evidence>
<comment type="caution">
    <text evidence="1">The sequence shown here is derived from an EMBL/GenBank/DDBJ whole genome shotgun (WGS) entry which is preliminary data.</text>
</comment>
<protein>
    <submittedName>
        <fullName evidence="1">Uncharacterized protein</fullName>
    </submittedName>
</protein>
<name>A0A314YXK2_PRUYE</name>
<dbReference type="Proteomes" id="UP000250321">
    <property type="component" value="Unassembled WGS sequence"/>
</dbReference>
<keyword evidence="2" id="KW-1185">Reference proteome</keyword>
<dbReference type="AlphaFoldDB" id="A0A314YXK2"/>